<keyword evidence="18" id="KW-0560">Oxidoreductase</keyword>
<organism evidence="28 29">
    <name type="scientific">Compostibacter hankyongensis</name>
    <dbReference type="NCBI Taxonomy" id="1007089"/>
    <lineage>
        <taxon>Bacteria</taxon>
        <taxon>Pseudomonadati</taxon>
        <taxon>Bacteroidota</taxon>
        <taxon>Chitinophagia</taxon>
        <taxon>Chitinophagales</taxon>
        <taxon>Chitinophagaceae</taxon>
        <taxon>Compostibacter</taxon>
    </lineage>
</organism>
<reference evidence="29" key="1">
    <citation type="journal article" date="2019" name="Int. J. Syst. Evol. Microbiol.">
        <title>The Global Catalogue of Microorganisms (GCM) 10K type strain sequencing project: providing services to taxonomists for standard genome sequencing and annotation.</title>
        <authorList>
            <consortium name="The Broad Institute Genomics Platform"/>
            <consortium name="The Broad Institute Genome Sequencing Center for Infectious Disease"/>
            <person name="Wu L."/>
            <person name="Ma J."/>
        </authorList>
    </citation>
    <scope>NUCLEOTIDE SEQUENCE [LARGE SCALE GENOMIC DNA]</scope>
    <source>
        <strain evidence="29">JCM 17664</strain>
    </source>
</reference>
<evidence type="ECO:0000256" key="13">
    <source>
        <dbReference type="ARBA" id="ARBA00022723"/>
    </source>
</evidence>
<dbReference type="CDD" id="cd04922">
    <property type="entry name" value="ACT_AKi-HSDH-ThrA_2"/>
    <property type="match status" value="1"/>
</dbReference>
<evidence type="ECO:0000256" key="6">
    <source>
        <dbReference type="ARBA" id="ARBA00005139"/>
    </source>
</evidence>
<dbReference type="Pfam" id="PF00742">
    <property type="entry name" value="Homoserine_dh"/>
    <property type="match status" value="1"/>
</dbReference>
<keyword evidence="22" id="KW-0486">Methionine biosynthesis</keyword>
<dbReference type="PROSITE" id="PS51671">
    <property type="entry name" value="ACT"/>
    <property type="match status" value="2"/>
</dbReference>
<dbReference type="InterPro" id="IPR005106">
    <property type="entry name" value="Asp/hSer_DH_NAD-bd"/>
</dbReference>
<evidence type="ECO:0000256" key="23">
    <source>
        <dbReference type="ARBA" id="ARBA00023268"/>
    </source>
</evidence>
<evidence type="ECO:0000256" key="24">
    <source>
        <dbReference type="ARBA" id="ARBA00044938"/>
    </source>
</evidence>
<dbReference type="InterPro" id="IPR036393">
    <property type="entry name" value="AceGlu_kinase-like_sf"/>
</dbReference>
<sequence length="815" mass="89463">MKILKFGGTSVGSVESIRTLAGIVRSTLQEGQRVAVVTSAMGGITNCLLEMAAQAEAGSDFHVLLQKMEQRHLEVIKALIAVKRQNPVIMQLKIFMNELEDLLQGVKAVGELSARTQDSIVGYGELCSTFIVAQLLQQDHPDARFADARLWIKTDSAYGHARVNQELTDQLIRDAFRDNPAAVFCITGFVASNEKGQTTTLGRGGSDYTAALVGAAIEAEEIQIWTDVDGFMTADPRMVSKAFTLPEISYTEAMELTYFGAKVIYPPTMIPAFEKRIPIVIRNTFNPSFTGTVIREHAHRNGHLIRGISSISDVSLINLQGSGMVGRTGFSGRLFSLLAREGINIILITQASSEHSITLAVSPKDAANARRLIAAEFELELQTGKLEIPRVEDELSVLAVVGENMKHTSGVSGKLFNALGRNGVNVTAIAQGSSEYNISVVIRKNDLAKALNLVHEAFFLSRIKTLNVFYLGVGNIGKTLLRQVKDHEAYLLEHNALRINMVAITNTRQMLFREAGIPLQQWERLMQEGGEPADLEQFISRMKAMNLPNSVFIDNSASADVVNHYASLFAASISVVTCNKIGNSGSYEQYKAFKAAVKKHGVNFLYETNVGAGLPIIKTLQDLLVSGDKIMRIEAILSGTISFIFNEFKGDRRFYDVVKEARAKGYTEPDPRDDLSGLDFMRKMLILARDSGYGVEMEDVEIEPILPESCMQATSVDAFFETLLQEDAYFEELKQRAEREGKVLRYIGVLEDGKVSIRLQAIDDRHPFYALSGSDNIIAFTTNRYTACPLVVKGPGAGAEVTAAGVFADLVKCAN</sequence>
<evidence type="ECO:0000256" key="11">
    <source>
        <dbReference type="ARBA" id="ARBA00022679"/>
    </source>
</evidence>
<dbReference type="Pfam" id="PF00696">
    <property type="entry name" value="AA_kinase"/>
    <property type="match status" value="1"/>
</dbReference>
<evidence type="ECO:0000256" key="8">
    <source>
        <dbReference type="ARBA" id="ARBA00010046"/>
    </source>
</evidence>
<evidence type="ECO:0000256" key="1">
    <source>
        <dbReference type="ARBA" id="ARBA00001920"/>
    </source>
</evidence>
<comment type="pathway">
    <text evidence="4">Amino-acid biosynthesis; L-threonine biosynthesis; L-threonine from L-aspartate: step 3/5.</text>
</comment>
<dbReference type="InterPro" id="IPR018042">
    <property type="entry name" value="Aspartate_kinase_CS"/>
</dbReference>
<evidence type="ECO:0000256" key="5">
    <source>
        <dbReference type="ARBA" id="ARBA00005062"/>
    </source>
</evidence>
<protein>
    <submittedName>
        <fullName evidence="28">Bifunctional aspartate kinase/homoserine dehydrogenase I</fullName>
    </submittedName>
</protein>
<comment type="similarity">
    <text evidence="7">In the C-terminal section; belongs to the homoserine dehydrogenase family.</text>
</comment>
<evidence type="ECO:0000256" key="15">
    <source>
        <dbReference type="ARBA" id="ARBA00022777"/>
    </source>
</evidence>
<evidence type="ECO:0000256" key="26">
    <source>
        <dbReference type="ARBA" id="ARBA00048841"/>
    </source>
</evidence>
<name>A0ABP8FJL4_9BACT</name>
<comment type="caution">
    <text evidence="28">The sequence shown here is derived from an EMBL/GenBank/DDBJ whole genome shotgun (WGS) entry which is preliminary data.</text>
</comment>
<feature type="domain" description="ACT" evidence="27">
    <location>
        <begin position="400"/>
        <end position="475"/>
    </location>
</feature>
<dbReference type="InterPro" id="IPR049638">
    <property type="entry name" value="AK-HD"/>
</dbReference>
<dbReference type="InterPro" id="IPR001341">
    <property type="entry name" value="Asp_kinase"/>
</dbReference>
<dbReference type="SUPFAM" id="SSF51735">
    <property type="entry name" value="NAD(P)-binding Rossmann-fold domains"/>
    <property type="match status" value="1"/>
</dbReference>
<comment type="pathway">
    <text evidence="2">Amino-acid biosynthesis; L-lysine biosynthesis via DAP pathway; (S)-tetrahydrodipicolinate from L-aspartate: step 1/4.</text>
</comment>
<proteinExistence type="inferred from homology"/>
<evidence type="ECO:0000256" key="16">
    <source>
        <dbReference type="ARBA" id="ARBA00022840"/>
    </source>
</evidence>
<dbReference type="NCBIfam" id="NF006959">
    <property type="entry name" value="PRK09436.1"/>
    <property type="match status" value="1"/>
</dbReference>
<dbReference type="Pfam" id="PF03447">
    <property type="entry name" value="NAD_binding_3"/>
    <property type="match status" value="1"/>
</dbReference>
<evidence type="ECO:0000256" key="22">
    <source>
        <dbReference type="ARBA" id="ARBA00023167"/>
    </source>
</evidence>
<dbReference type="RefSeq" id="WP_344976276.1">
    <property type="nucleotide sequence ID" value="NZ_BAABFN010000001.1"/>
</dbReference>
<dbReference type="CDD" id="cd04243">
    <property type="entry name" value="AAK_AK-HSDH-like"/>
    <property type="match status" value="1"/>
</dbReference>
<keyword evidence="11" id="KW-0808">Transferase</keyword>
<comment type="pathway">
    <text evidence="5">Amino-acid biosynthesis; L-methionine biosynthesis via de novo pathway; L-homoserine from L-aspartate: step 3/3.</text>
</comment>
<keyword evidence="20" id="KW-0915">Sodium</keyword>
<comment type="catalytic activity">
    <reaction evidence="26">
        <text>L-homoserine + NADP(+) = L-aspartate 4-semialdehyde + NADPH + H(+)</text>
        <dbReference type="Rhea" id="RHEA:15761"/>
        <dbReference type="ChEBI" id="CHEBI:15378"/>
        <dbReference type="ChEBI" id="CHEBI:57476"/>
        <dbReference type="ChEBI" id="CHEBI:57783"/>
        <dbReference type="ChEBI" id="CHEBI:58349"/>
        <dbReference type="ChEBI" id="CHEBI:537519"/>
        <dbReference type="EC" id="1.1.1.3"/>
    </reaction>
    <physiologicalReaction direction="right-to-left" evidence="26">
        <dbReference type="Rhea" id="RHEA:15763"/>
    </physiologicalReaction>
</comment>
<dbReference type="InterPro" id="IPR011147">
    <property type="entry name" value="Bifunc_Aspkin/hSer_DH"/>
</dbReference>
<evidence type="ECO:0000256" key="2">
    <source>
        <dbReference type="ARBA" id="ARBA00004766"/>
    </source>
</evidence>
<dbReference type="SUPFAM" id="SSF55021">
    <property type="entry name" value="ACT-like"/>
    <property type="match status" value="2"/>
</dbReference>
<evidence type="ECO:0000256" key="20">
    <source>
        <dbReference type="ARBA" id="ARBA00023053"/>
    </source>
</evidence>
<accession>A0ABP8FJL4</accession>
<comment type="catalytic activity">
    <reaction evidence="25">
        <text>L-aspartate + ATP = 4-phospho-L-aspartate + ADP</text>
        <dbReference type="Rhea" id="RHEA:23776"/>
        <dbReference type="ChEBI" id="CHEBI:29991"/>
        <dbReference type="ChEBI" id="CHEBI:30616"/>
        <dbReference type="ChEBI" id="CHEBI:57535"/>
        <dbReference type="ChEBI" id="CHEBI:456216"/>
        <dbReference type="EC" id="2.7.2.4"/>
    </reaction>
    <physiologicalReaction direction="left-to-right" evidence="25">
        <dbReference type="Rhea" id="RHEA:23777"/>
    </physiologicalReaction>
</comment>
<evidence type="ECO:0000256" key="18">
    <source>
        <dbReference type="ARBA" id="ARBA00023002"/>
    </source>
</evidence>
<comment type="pathway">
    <text evidence="3">Amino-acid biosynthesis; L-methionine biosynthesis via de novo pathway; L-homoserine from L-aspartate: step 1/3.</text>
</comment>
<keyword evidence="15 28" id="KW-0418">Kinase</keyword>
<evidence type="ECO:0000259" key="27">
    <source>
        <dbReference type="PROSITE" id="PS51671"/>
    </source>
</evidence>
<keyword evidence="12" id="KW-0791">Threonine biosynthesis</keyword>
<comment type="subunit">
    <text evidence="9">Homotetramer.</text>
</comment>
<evidence type="ECO:0000256" key="25">
    <source>
        <dbReference type="ARBA" id="ARBA00048561"/>
    </source>
</evidence>
<dbReference type="PANTHER" id="PTHR43070">
    <property type="match status" value="1"/>
</dbReference>
<keyword evidence="16" id="KW-0067">ATP-binding</keyword>
<dbReference type="PROSITE" id="PS01042">
    <property type="entry name" value="HOMOSER_DHGENASE"/>
    <property type="match status" value="1"/>
</dbReference>
<dbReference type="Gene3D" id="3.30.360.10">
    <property type="entry name" value="Dihydrodipicolinate Reductase, domain 2"/>
    <property type="match status" value="1"/>
</dbReference>
<evidence type="ECO:0000313" key="29">
    <source>
        <dbReference type="Proteomes" id="UP001501207"/>
    </source>
</evidence>
<dbReference type="Gene3D" id="3.40.50.720">
    <property type="entry name" value="NAD(P)-binding Rossmann-like Domain"/>
    <property type="match status" value="1"/>
</dbReference>
<dbReference type="InterPro" id="IPR019811">
    <property type="entry name" value="HDH_CS"/>
</dbReference>
<dbReference type="CDD" id="cd04921">
    <property type="entry name" value="ACT_AKi-HSDH-ThrA-like_1"/>
    <property type="match status" value="1"/>
</dbReference>
<keyword evidence="29" id="KW-1185">Reference proteome</keyword>
<dbReference type="SUPFAM" id="SSF53633">
    <property type="entry name" value="Carbamate kinase-like"/>
    <property type="match status" value="1"/>
</dbReference>
<dbReference type="Gene3D" id="3.30.2130.10">
    <property type="entry name" value="VC0802-like"/>
    <property type="match status" value="1"/>
</dbReference>
<dbReference type="InterPro" id="IPR042199">
    <property type="entry name" value="AsparK_Bifunc_asparK/hSer_DH"/>
</dbReference>
<keyword evidence="13" id="KW-0479">Metal-binding</keyword>
<keyword evidence="17" id="KW-0521">NADP</keyword>
<feature type="domain" description="ACT" evidence="27">
    <location>
        <begin position="319"/>
        <end position="393"/>
    </location>
</feature>
<dbReference type="SUPFAM" id="SSF55347">
    <property type="entry name" value="Glyceraldehyde-3-phosphate dehydrogenase-like, C-terminal domain"/>
    <property type="match status" value="1"/>
</dbReference>
<dbReference type="Proteomes" id="UP001501207">
    <property type="component" value="Unassembled WGS sequence"/>
</dbReference>
<dbReference type="PIRSF" id="PIRSF000727">
    <property type="entry name" value="ThrA"/>
    <property type="match status" value="1"/>
</dbReference>
<dbReference type="InterPro" id="IPR001048">
    <property type="entry name" value="Asp/Glu/Uridylate_kinase"/>
</dbReference>
<dbReference type="PANTHER" id="PTHR43070:SF5">
    <property type="entry name" value="HOMOSERINE DEHYDROGENASE"/>
    <property type="match status" value="1"/>
</dbReference>
<comment type="similarity">
    <text evidence="8">In the N-terminal section; belongs to the aspartokinase family.</text>
</comment>
<evidence type="ECO:0000313" key="28">
    <source>
        <dbReference type="EMBL" id="GAA4304943.1"/>
    </source>
</evidence>
<dbReference type="InterPro" id="IPR054352">
    <property type="entry name" value="ACT_Aspartokinase"/>
</dbReference>
<evidence type="ECO:0000256" key="4">
    <source>
        <dbReference type="ARBA" id="ARBA00005056"/>
    </source>
</evidence>
<comment type="cofactor">
    <cofactor evidence="1">
        <name>a metal cation</name>
        <dbReference type="ChEBI" id="CHEBI:25213"/>
    </cofactor>
</comment>
<dbReference type="InterPro" id="IPR045865">
    <property type="entry name" value="ACT-like_dom_sf"/>
</dbReference>
<evidence type="ECO:0000256" key="7">
    <source>
        <dbReference type="ARBA" id="ARBA00007952"/>
    </source>
</evidence>
<evidence type="ECO:0000256" key="10">
    <source>
        <dbReference type="ARBA" id="ARBA00022605"/>
    </source>
</evidence>
<keyword evidence="14" id="KW-0547">Nucleotide-binding</keyword>
<dbReference type="PROSITE" id="PS00324">
    <property type="entry name" value="ASPARTOKINASE"/>
    <property type="match status" value="1"/>
</dbReference>
<dbReference type="InterPro" id="IPR002912">
    <property type="entry name" value="ACT_dom"/>
</dbReference>
<dbReference type="InterPro" id="IPR001342">
    <property type="entry name" value="HDH_cat"/>
</dbReference>
<evidence type="ECO:0000256" key="3">
    <source>
        <dbReference type="ARBA" id="ARBA00004986"/>
    </source>
</evidence>
<dbReference type="Gene3D" id="1.20.120.1320">
    <property type="entry name" value="Aspartokinase, catalytic domain"/>
    <property type="match status" value="1"/>
</dbReference>
<dbReference type="EMBL" id="BAABFN010000001">
    <property type="protein sequence ID" value="GAA4304943.1"/>
    <property type="molecule type" value="Genomic_DNA"/>
</dbReference>
<evidence type="ECO:0000256" key="21">
    <source>
        <dbReference type="ARBA" id="ARBA00023154"/>
    </source>
</evidence>
<evidence type="ECO:0000256" key="14">
    <source>
        <dbReference type="ARBA" id="ARBA00022741"/>
    </source>
</evidence>
<dbReference type="GO" id="GO:0016301">
    <property type="term" value="F:kinase activity"/>
    <property type="evidence" value="ECO:0007669"/>
    <property type="project" value="UniProtKB-KW"/>
</dbReference>
<comment type="function">
    <text evidence="24">Bifunctional aspartate kinase and homoserine dehydrogenase that catalyzes the first and the third steps toward the synthesis of lysine, methionine and threonine from aspartate.</text>
</comment>
<evidence type="ECO:0000256" key="9">
    <source>
        <dbReference type="ARBA" id="ARBA00011881"/>
    </source>
</evidence>
<keyword evidence="10" id="KW-0028">Amino-acid biosynthesis</keyword>
<dbReference type="Gene3D" id="3.40.1160.10">
    <property type="entry name" value="Acetylglutamate kinase-like"/>
    <property type="match status" value="1"/>
</dbReference>
<dbReference type="Pfam" id="PF22468">
    <property type="entry name" value="ACT_9"/>
    <property type="match status" value="2"/>
</dbReference>
<evidence type="ECO:0000256" key="17">
    <source>
        <dbReference type="ARBA" id="ARBA00022857"/>
    </source>
</evidence>
<keyword evidence="21" id="KW-0457">Lysine biosynthesis</keyword>
<evidence type="ECO:0000256" key="19">
    <source>
        <dbReference type="ARBA" id="ARBA00023027"/>
    </source>
</evidence>
<comment type="pathway">
    <text evidence="6">Amino-acid biosynthesis; L-threonine biosynthesis; L-threonine from L-aspartate: step 1/5.</text>
</comment>
<evidence type="ECO:0000256" key="12">
    <source>
        <dbReference type="ARBA" id="ARBA00022697"/>
    </source>
</evidence>
<keyword evidence="23" id="KW-0511">Multifunctional enzyme</keyword>
<dbReference type="NCBIfam" id="TIGR00657">
    <property type="entry name" value="asp_kinases"/>
    <property type="match status" value="1"/>
</dbReference>
<dbReference type="InterPro" id="IPR036291">
    <property type="entry name" value="NAD(P)-bd_dom_sf"/>
</dbReference>
<keyword evidence="19" id="KW-0520">NAD</keyword>
<gene>
    <name evidence="28" type="primary">thrA</name>
    <name evidence="28" type="ORF">GCM10023143_09750</name>
</gene>